<evidence type="ECO:0000259" key="5">
    <source>
        <dbReference type="Pfam" id="PF13354"/>
    </source>
</evidence>
<accession>A0A9E4K409</accession>
<dbReference type="InterPro" id="IPR000871">
    <property type="entry name" value="Beta-lactam_class-A"/>
</dbReference>
<dbReference type="AlphaFoldDB" id="A0A9E4K409"/>
<gene>
    <name evidence="6" type="ORF">JAZ04_07400</name>
</gene>
<comment type="caution">
    <text evidence="6">The sequence shown here is derived from an EMBL/GenBank/DDBJ whole genome shotgun (WGS) entry which is preliminary data.</text>
</comment>
<feature type="chain" id="PRO_5038587642" description="beta-lactamase" evidence="4">
    <location>
        <begin position="25"/>
        <end position="399"/>
    </location>
</feature>
<dbReference type="Pfam" id="PF13354">
    <property type="entry name" value="Beta-lactamase2"/>
    <property type="match status" value="2"/>
</dbReference>
<keyword evidence="4" id="KW-0732">Signal</keyword>
<dbReference type="EMBL" id="JAEPDI010000003">
    <property type="protein sequence ID" value="MCG7938668.1"/>
    <property type="molecule type" value="Genomic_DNA"/>
</dbReference>
<dbReference type="GO" id="GO:0030655">
    <property type="term" value="P:beta-lactam antibiotic catabolic process"/>
    <property type="evidence" value="ECO:0007669"/>
    <property type="project" value="InterPro"/>
</dbReference>
<comment type="similarity">
    <text evidence="2">Belongs to the class-A beta-lactamase family.</text>
</comment>
<comment type="catalytic activity">
    <reaction evidence="1">
        <text>a beta-lactam + H2O = a substituted beta-amino acid</text>
        <dbReference type="Rhea" id="RHEA:20401"/>
        <dbReference type="ChEBI" id="CHEBI:15377"/>
        <dbReference type="ChEBI" id="CHEBI:35627"/>
        <dbReference type="ChEBI" id="CHEBI:140347"/>
        <dbReference type="EC" id="3.5.2.6"/>
    </reaction>
</comment>
<dbReference type="Gene3D" id="3.40.710.10">
    <property type="entry name" value="DD-peptidase/beta-lactamase superfamily"/>
    <property type="match status" value="1"/>
</dbReference>
<dbReference type="SUPFAM" id="SSF56601">
    <property type="entry name" value="beta-lactamase/transpeptidase-like"/>
    <property type="match status" value="1"/>
</dbReference>
<dbReference type="PANTHER" id="PTHR35333">
    <property type="entry name" value="BETA-LACTAMASE"/>
    <property type="match status" value="1"/>
</dbReference>
<dbReference type="EC" id="3.5.2.6" evidence="3"/>
<feature type="domain" description="Beta-lactamase class A catalytic" evidence="5">
    <location>
        <begin position="168"/>
        <end position="211"/>
    </location>
</feature>
<keyword evidence="6" id="KW-0378">Hydrolase</keyword>
<dbReference type="GO" id="GO:0008800">
    <property type="term" value="F:beta-lactamase activity"/>
    <property type="evidence" value="ECO:0007669"/>
    <property type="project" value="UniProtKB-EC"/>
</dbReference>
<evidence type="ECO:0000256" key="3">
    <source>
        <dbReference type="ARBA" id="ARBA00012865"/>
    </source>
</evidence>
<name>A0A9E4K409_9GAMM</name>
<dbReference type="InterPro" id="IPR045155">
    <property type="entry name" value="Beta-lactam_cat"/>
</dbReference>
<organism evidence="6 7">
    <name type="scientific">Candidatus Thiodiazotropha lotti</name>
    <dbReference type="NCBI Taxonomy" id="2792787"/>
    <lineage>
        <taxon>Bacteria</taxon>
        <taxon>Pseudomonadati</taxon>
        <taxon>Pseudomonadota</taxon>
        <taxon>Gammaproteobacteria</taxon>
        <taxon>Chromatiales</taxon>
        <taxon>Sedimenticolaceae</taxon>
        <taxon>Candidatus Thiodiazotropha</taxon>
    </lineage>
</organism>
<evidence type="ECO:0000256" key="4">
    <source>
        <dbReference type="SAM" id="SignalP"/>
    </source>
</evidence>
<dbReference type="InterPro" id="IPR012338">
    <property type="entry name" value="Beta-lactam/transpept-like"/>
</dbReference>
<evidence type="ECO:0000256" key="2">
    <source>
        <dbReference type="ARBA" id="ARBA00009009"/>
    </source>
</evidence>
<evidence type="ECO:0000256" key="1">
    <source>
        <dbReference type="ARBA" id="ARBA00001526"/>
    </source>
</evidence>
<sequence length="399" mass="44952">MFSKHYTILAALLLSLMMSLPAVAAQGYDISYVWSRNLSSVQDYRVQVAHILGPRVAKHLKVVTKGDLYGLVYRRNGNNESTSRVVKSHSKLLRARGLDAVSPIKARNWQLAGTAALPQKIEPTSKPVKMVKTVSQRKQIQDLETAVEAYISELRRSGKIARDERTGWSVFDFTTGKKLVTINEDTQFQAASLVKPFIAAAFFHKVKQGKLVYGPKSRRHMQRMIQHSNNPSTNWVMRQVGGPKSVQRILEKHYPAIFQDTRLIEYIPANGRTYKNRASVHDYSRFLYAVWNKKIAGAREIKRLMALSSSDRIYTGVPEVPKGTRVYNKTGSTARVCGDMGILSVKGANGKRYPYILIGIIEKQRSAQNYTSWIRSRSEIIRNVSAIVYKGVIAQHNGA</sequence>
<feature type="domain" description="Beta-lactamase class A catalytic" evidence="5">
    <location>
        <begin position="221"/>
        <end position="353"/>
    </location>
</feature>
<protein>
    <recommendedName>
        <fullName evidence="3">beta-lactamase</fullName>
        <ecNumber evidence="3">3.5.2.6</ecNumber>
    </recommendedName>
</protein>
<reference evidence="6" key="1">
    <citation type="journal article" date="2021" name="Proc. Natl. Acad. Sci. U.S.A.">
        <title>Global biogeography of chemosynthetic symbionts reveals both localized and globally distributed symbiont groups. .</title>
        <authorList>
            <person name="Osvatic J.T."/>
            <person name="Wilkins L.G.E."/>
            <person name="Leibrecht L."/>
            <person name="Leray M."/>
            <person name="Zauner S."/>
            <person name="Polzin J."/>
            <person name="Camacho Y."/>
            <person name="Gros O."/>
            <person name="van Gils J.A."/>
            <person name="Eisen J.A."/>
            <person name="Petersen J.M."/>
            <person name="Yuen B."/>
        </authorList>
    </citation>
    <scope>NUCLEOTIDE SEQUENCE</scope>
    <source>
        <strain evidence="6">MAGL173</strain>
    </source>
</reference>
<dbReference type="GO" id="GO:0046677">
    <property type="term" value="P:response to antibiotic"/>
    <property type="evidence" value="ECO:0007669"/>
    <property type="project" value="InterPro"/>
</dbReference>
<dbReference type="Proteomes" id="UP000886687">
    <property type="component" value="Unassembled WGS sequence"/>
</dbReference>
<evidence type="ECO:0000313" key="7">
    <source>
        <dbReference type="Proteomes" id="UP000886687"/>
    </source>
</evidence>
<dbReference type="PANTHER" id="PTHR35333:SF3">
    <property type="entry name" value="BETA-LACTAMASE-TYPE TRANSPEPTIDASE FOLD CONTAINING PROTEIN"/>
    <property type="match status" value="1"/>
</dbReference>
<proteinExistence type="inferred from homology"/>
<feature type="signal peptide" evidence="4">
    <location>
        <begin position="1"/>
        <end position="24"/>
    </location>
</feature>
<evidence type="ECO:0000313" key="6">
    <source>
        <dbReference type="EMBL" id="MCG7938668.1"/>
    </source>
</evidence>